<sequence>MNDALLKFIITSGQWVNLMGDKSFIEFLDSFPKPSIDAEKAGPKRLQKNLGSVKPSGRNLCRSGSQP</sequence>
<dbReference type="Proteomes" id="UP000887574">
    <property type="component" value="Unplaced"/>
</dbReference>
<keyword evidence="2" id="KW-1185">Reference proteome</keyword>
<evidence type="ECO:0000313" key="3">
    <source>
        <dbReference type="WBParaSite" id="jg24698"/>
    </source>
</evidence>
<reference evidence="3" key="1">
    <citation type="submission" date="2022-11" db="UniProtKB">
        <authorList>
            <consortium name="WormBaseParasite"/>
        </authorList>
    </citation>
    <scope>IDENTIFICATION</scope>
</reference>
<evidence type="ECO:0000256" key="1">
    <source>
        <dbReference type="SAM" id="MobiDB-lite"/>
    </source>
</evidence>
<organism evidence="2 3">
    <name type="scientific">Ditylenchus dipsaci</name>
    <dbReference type="NCBI Taxonomy" id="166011"/>
    <lineage>
        <taxon>Eukaryota</taxon>
        <taxon>Metazoa</taxon>
        <taxon>Ecdysozoa</taxon>
        <taxon>Nematoda</taxon>
        <taxon>Chromadorea</taxon>
        <taxon>Rhabditida</taxon>
        <taxon>Tylenchina</taxon>
        <taxon>Tylenchomorpha</taxon>
        <taxon>Sphaerularioidea</taxon>
        <taxon>Anguinidae</taxon>
        <taxon>Anguininae</taxon>
        <taxon>Ditylenchus</taxon>
    </lineage>
</organism>
<dbReference type="AlphaFoldDB" id="A0A915DY50"/>
<accession>A0A915DY50</accession>
<feature type="region of interest" description="Disordered" evidence="1">
    <location>
        <begin position="38"/>
        <end position="67"/>
    </location>
</feature>
<proteinExistence type="predicted"/>
<dbReference type="WBParaSite" id="jg24698">
    <property type="protein sequence ID" value="jg24698"/>
    <property type="gene ID" value="jg24698"/>
</dbReference>
<evidence type="ECO:0000313" key="2">
    <source>
        <dbReference type="Proteomes" id="UP000887574"/>
    </source>
</evidence>
<name>A0A915DY50_9BILA</name>
<protein>
    <submittedName>
        <fullName evidence="3">Uncharacterized protein</fullName>
    </submittedName>
</protein>